<protein>
    <recommendedName>
        <fullName evidence="3">histidine kinase</fullName>
        <ecNumber evidence="3">2.7.13.3</ecNumber>
    </recommendedName>
</protein>
<dbReference type="KEGG" id="fer:FNB15_07650"/>
<keyword evidence="4" id="KW-0997">Cell inner membrane</keyword>
<evidence type="ECO:0000256" key="6">
    <source>
        <dbReference type="ARBA" id="ARBA00022692"/>
    </source>
</evidence>
<evidence type="ECO:0000313" key="12">
    <source>
        <dbReference type="EMBL" id="QDO97152.1"/>
    </source>
</evidence>
<dbReference type="GO" id="GO:0005886">
    <property type="term" value="C:plasma membrane"/>
    <property type="evidence" value="ECO:0007669"/>
    <property type="project" value="UniProtKB-SubCell"/>
</dbReference>
<organism evidence="12 13">
    <name type="scientific">Ferrovibrio terrae</name>
    <dbReference type="NCBI Taxonomy" id="2594003"/>
    <lineage>
        <taxon>Bacteria</taxon>
        <taxon>Pseudomonadati</taxon>
        <taxon>Pseudomonadota</taxon>
        <taxon>Alphaproteobacteria</taxon>
        <taxon>Rhodospirillales</taxon>
        <taxon>Rhodospirillaceae</taxon>
        <taxon>Ferrovibrio</taxon>
    </lineage>
</organism>
<evidence type="ECO:0000256" key="8">
    <source>
        <dbReference type="ARBA" id="ARBA00022989"/>
    </source>
</evidence>
<dbReference type="SUPFAM" id="SSF55874">
    <property type="entry name" value="ATPase domain of HSP90 chaperone/DNA topoisomerase II/histidine kinase"/>
    <property type="match status" value="1"/>
</dbReference>
<proteinExistence type="predicted"/>
<evidence type="ECO:0000256" key="7">
    <source>
        <dbReference type="ARBA" id="ARBA00022777"/>
    </source>
</evidence>
<dbReference type="InterPro" id="IPR003594">
    <property type="entry name" value="HATPase_dom"/>
</dbReference>
<keyword evidence="5" id="KW-0808">Transferase</keyword>
<dbReference type="PROSITE" id="PS50109">
    <property type="entry name" value="HIS_KIN"/>
    <property type="match status" value="1"/>
</dbReference>
<keyword evidence="8" id="KW-1133">Transmembrane helix</keyword>
<keyword evidence="6" id="KW-0812">Transmembrane</keyword>
<keyword evidence="7" id="KW-0418">Kinase</keyword>
<evidence type="ECO:0000256" key="4">
    <source>
        <dbReference type="ARBA" id="ARBA00022519"/>
    </source>
</evidence>
<comment type="subcellular location">
    <subcellularLocation>
        <location evidence="2">Cell inner membrane</location>
        <topology evidence="2">Multi-pass membrane protein</topology>
    </subcellularLocation>
</comment>
<feature type="domain" description="Histidine kinase" evidence="11">
    <location>
        <begin position="1"/>
        <end position="93"/>
    </location>
</feature>
<dbReference type="EC" id="2.7.13.3" evidence="3"/>
<dbReference type="Gene3D" id="3.30.565.10">
    <property type="entry name" value="Histidine kinase-like ATPase, C-terminal domain"/>
    <property type="match status" value="1"/>
</dbReference>
<name>A0A516H073_9PROT</name>
<dbReference type="InterPro" id="IPR005467">
    <property type="entry name" value="His_kinase_dom"/>
</dbReference>
<dbReference type="AlphaFoldDB" id="A0A516H073"/>
<dbReference type="EMBL" id="CP041636">
    <property type="protein sequence ID" value="QDO97152.1"/>
    <property type="molecule type" value="Genomic_DNA"/>
</dbReference>
<evidence type="ECO:0000256" key="3">
    <source>
        <dbReference type="ARBA" id="ARBA00012438"/>
    </source>
</evidence>
<evidence type="ECO:0000259" key="11">
    <source>
        <dbReference type="PROSITE" id="PS50109"/>
    </source>
</evidence>
<evidence type="ECO:0000256" key="1">
    <source>
        <dbReference type="ARBA" id="ARBA00000085"/>
    </source>
</evidence>
<accession>A0A516H073</accession>
<dbReference type="PANTHER" id="PTHR44936:SF5">
    <property type="entry name" value="SENSOR HISTIDINE KINASE ENVZ"/>
    <property type="match status" value="1"/>
</dbReference>
<evidence type="ECO:0000256" key="9">
    <source>
        <dbReference type="ARBA" id="ARBA00023012"/>
    </source>
</evidence>
<keyword evidence="9" id="KW-0902">Two-component regulatory system</keyword>
<keyword evidence="13" id="KW-1185">Reference proteome</keyword>
<dbReference type="InterPro" id="IPR036890">
    <property type="entry name" value="HATPase_C_sf"/>
</dbReference>
<evidence type="ECO:0000256" key="5">
    <source>
        <dbReference type="ARBA" id="ARBA00022679"/>
    </source>
</evidence>
<dbReference type="Proteomes" id="UP000317496">
    <property type="component" value="Chromosome"/>
</dbReference>
<gene>
    <name evidence="12" type="ORF">FNB15_07650</name>
</gene>
<sequence>MRGHISIVAKAPQESGRIVIEVLDDGPGVKETTLARLGKPFVQDRDSCTSDNSATGLGLAIVVELAAAHRGSVSFRNRLEGGFCAALDLPAAVAAASSQAA</sequence>
<keyword evidence="10" id="KW-0472">Membrane</keyword>
<evidence type="ECO:0000256" key="10">
    <source>
        <dbReference type="ARBA" id="ARBA00023136"/>
    </source>
</evidence>
<evidence type="ECO:0000313" key="13">
    <source>
        <dbReference type="Proteomes" id="UP000317496"/>
    </source>
</evidence>
<dbReference type="InterPro" id="IPR004358">
    <property type="entry name" value="Sig_transdc_His_kin-like_C"/>
</dbReference>
<dbReference type="OrthoDB" id="9809567at2"/>
<reference evidence="12 13" key="1">
    <citation type="submission" date="2019-07" db="EMBL/GenBank/DDBJ databases">
        <title>Genome sequencing for Ferrovibrio sp. K5.</title>
        <authorList>
            <person name="Park S.-J."/>
        </authorList>
    </citation>
    <scope>NUCLEOTIDE SEQUENCE [LARGE SCALE GENOMIC DNA]</scope>
    <source>
        <strain evidence="12 13">K5</strain>
    </source>
</reference>
<dbReference type="InterPro" id="IPR050980">
    <property type="entry name" value="2C_sensor_his_kinase"/>
</dbReference>
<dbReference type="PRINTS" id="PR00344">
    <property type="entry name" value="BCTRLSENSOR"/>
</dbReference>
<dbReference type="PANTHER" id="PTHR44936">
    <property type="entry name" value="SENSOR PROTEIN CREC"/>
    <property type="match status" value="1"/>
</dbReference>
<dbReference type="Pfam" id="PF02518">
    <property type="entry name" value="HATPase_c"/>
    <property type="match status" value="1"/>
</dbReference>
<evidence type="ECO:0000256" key="2">
    <source>
        <dbReference type="ARBA" id="ARBA00004429"/>
    </source>
</evidence>
<keyword evidence="4" id="KW-1003">Cell membrane</keyword>
<comment type="catalytic activity">
    <reaction evidence="1">
        <text>ATP + protein L-histidine = ADP + protein N-phospho-L-histidine.</text>
        <dbReference type="EC" id="2.7.13.3"/>
    </reaction>
</comment>
<dbReference type="GO" id="GO:0000155">
    <property type="term" value="F:phosphorelay sensor kinase activity"/>
    <property type="evidence" value="ECO:0007669"/>
    <property type="project" value="TreeGrafter"/>
</dbReference>